<keyword evidence="2" id="KW-0806">Transcription termination</keyword>
<sequence length="311" mass="34527">MPSRQGLNEVSSTKSNLALGKVNLFVDSGVCNEDRKMGMGDMASNLNGHVFFSSAFPSVGSFEPLVAKAKALLQGLSLCLQLGYTSITAFSDCQRAGMLGKSLASPLLTYKYAPRTVFSTTDVVTGTTTGNIALLNVNSHCQNGVKVSWTSCSSKKWVLKSTAQIENMIVTEEDKKQWEACREALCTYKFSNEEADKILGKAFGQIHSPYWGEERKKVVPKLELVNEILDYLRNLNLSEDDLAKVLKKFPEVLGCDLEDEVKVNVQVLEKEWEIKGKTLRNLLLRNPRLLGYNIDCKGDCAAQCTRCWARF</sequence>
<keyword evidence="2" id="KW-0804">Transcription</keyword>
<dbReference type="Pfam" id="PF02536">
    <property type="entry name" value="mTERF"/>
    <property type="match status" value="1"/>
</dbReference>
<dbReference type="FunFam" id="1.25.70.10:FF:000013">
    <property type="entry name" value="uncharacterized protein LOC106769908"/>
    <property type="match status" value="1"/>
</dbReference>
<dbReference type="OMA" id="WEECREP"/>
<keyword evidence="6" id="KW-1185">Reference proteome</keyword>
<dbReference type="EnsemblPlants" id="evm.model.01.3045">
    <property type="protein sequence ID" value="cds.evm.model.01.3045"/>
    <property type="gene ID" value="evm.TU.01.3045"/>
</dbReference>
<evidence type="ECO:0000259" key="4">
    <source>
        <dbReference type="Pfam" id="PF13456"/>
    </source>
</evidence>
<dbReference type="InterPro" id="IPR038538">
    <property type="entry name" value="MTERF_sf"/>
</dbReference>
<dbReference type="GO" id="GO:0004523">
    <property type="term" value="F:RNA-DNA hybrid ribonuclease activity"/>
    <property type="evidence" value="ECO:0007669"/>
    <property type="project" value="InterPro"/>
</dbReference>
<evidence type="ECO:0000256" key="2">
    <source>
        <dbReference type="ARBA" id="ARBA00022472"/>
    </source>
</evidence>
<dbReference type="GO" id="GO:0006353">
    <property type="term" value="P:DNA-templated transcription termination"/>
    <property type="evidence" value="ECO:0007669"/>
    <property type="project" value="UniProtKB-KW"/>
</dbReference>
<name>A0A803NNH4_CANSA</name>
<proteinExistence type="inferred from homology"/>
<reference evidence="5" key="2">
    <citation type="submission" date="2021-03" db="UniProtKB">
        <authorList>
            <consortium name="EnsemblPlants"/>
        </authorList>
    </citation>
    <scope>IDENTIFICATION</scope>
</reference>
<dbReference type="AlphaFoldDB" id="A0A803NNH4"/>
<reference evidence="5" key="1">
    <citation type="submission" date="2018-11" db="EMBL/GenBank/DDBJ databases">
        <authorList>
            <person name="Grassa J C."/>
        </authorList>
    </citation>
    <scope>NUCLEOTIDE SEQUENCE [LARGE SCALE GENOMIC DNA]</scope>
</reference>
<dbReference type="SMART" id="SM00733">
    <property type="entry name" value="Mterf"/>
    <property type="match status" value="1"/>
</dbReference>
<organism evidence="5 6">
    <name type="scientific">Cannabis sativa</name>
    <name type="common">Hemp</name>
    <name type="synonym">Marijuana</name>
    <dbReference type="NCBI Taxonomy" id="3483"/>
    <lineage>
        <taxon>Eukaryota</taxon>
        <taxon>Viridiplantae</taxon>
        <taxon>Streptophyta</taxon>
        <taxon>Embryophyta</taxon>
        <taxon>Tracheophyta</taxon>
        <taxon>Spermatophyta</taxon>
        <taxon>Magnoliopsida</taxon>
        <taxon>eudicotyledons</taxon>
        <taxon>Gunneridae</taxon>
        <taxon>Pentapetalae</taxon>
        <taxon>rosids</taxon>
        <taxon>fabids</taxon>
        <taxon>Rosales</taxon>
        <taxon>Cannabaceae</taxon>
        <taxon>Cannabis</taxon>
    </lineage>
</organism>
<comment type="similarity">
    <text evidence="1">Belongs to the mTERF family.</text>
</comment>
<keyword evidence="2" id="KW-0805">Transcription regulation</keyword>
<evidence type="ECO:0000313" key="6">
    <source>
        <dbReference type="Proteomes" id="UP000596661"/>
    </source>
</evidence>
<dbReference type="Gramene" id="evm.model.01.3045">
    <property type="protein sequence ID" value="cds.evm.model.01.3045"/>
    <property type="gene ID" value="evm.TU.01.3045"/>
</dbReference>
<dbReference type="Pfam" id="PF13456">
    <property type="entry name" value="RVT_3"/>
    <property type="match status" value="1"/>
</dbReference>
<dbReference type="InterPro" id="IPR002156">
    <property type="entry name" value="RNaseH_domain"/>
</dbReference>
<accession>A0A803NNH4</accession>
<dbReference type="InterPro" id="IPR003690">
    <property type="entry name" value="MTERF"/>
</dbReference>
<dbReference type="Proteomes" id="UP000596661">
    <property type="component" value="Chromosome 1"/>
</dbReference>
<keyword evidence="3" id="KW-0809">Transit peptide</keyword>
<feature type="domain" description="RNase H type-1" evidence="4">
    <location>
        <begin position="33"/>
        <end position="95"/>
    </location>
</feature>
<evidence type="ECO:0000313" key="5">
    <source>
        <dbReference type="EnsemblPlants" id="cds.evm.model.01.3045"/>
    </source>
</evidence>
<dbReference type="Gene3D" id="1.25.70.10">
    <property type="entry name" value="Transcription termination factor 3, mitochondrial"/>
    <property type="match status" value="1"/>
</dbReference>
<evidence type="ECO:0000256" key="3">
    <source>
        <dbReference type="ARBA" id="ARBA00022946"/>
    </source>
</evidence>
<dbReference type="GO" id="GO:0003676">
    <property type="term" value="F:nucleic acid binding"/>
    <property type="evidence" value="ECO:0007669"/>
    <property type="project" value="InterPro"/>
</dbReference>
<protein>
    <recommendedName>
        <fullName evidence="4">RNase H type-1 domain-containing protein</fullName>
    </recommendedName>
</protein>
<dbReference type="EMBL" id="UZAU01000083">
    <property type="status" value="NOT_ANNOTATED_CDS"/>
    <property type="molecule type" value="Genomic_DNA"/>
</dbReference>
<evidence type="ECO:0000256" key="1">
    <source>
        <dbReference type="ARBA" id="ARBA00007692"/>
    </source>
</evidence>